<name>A0A8T0G9A8_CERPU</name>
<dbReference type="CDD" id="cd23802">
    <property type="entry name" value="UBCc_UBE2Q"/>
    <property type="match status" value="1"/>
</dbReference>
<dbReference type="PANTHER" id="PTHR21328">
    <property type="entry name" value="POLY ADP-RIBOSE POLYMERASE FAMILY, MEMBER PARP"/>
    <property type="match status" value="1"/>
</dbReference>
<dbReference type="AlphaFoldDB" id="A0A8T0G9A8"/>
<gene>
    <name evidence="7" type="ORF">KC19_12G186300</name>
</gene>
<dbReference type="GO" id="GO:0003950">
    <property type="term" value="F:NAD+ poly-ADP-ribosyltransferase activity"/>
    <property type="evidence" value="ECO:0007669"/>
    <property type="project" value="InterPro"/>
</dbReference>
<dbReference type="PROSITE" id="PS50127">
    <property type="entry name" value="UBC_2"/>
    <property type="match status" value="1"/>
</dbReference>
<feature type="compositionally biased region" description="Polar residues" evidence="5">
    <location>
        <begin position="824"/>
        <end position="846"/>
    </location>
</feature>
<evidence type="ECO:0000313" key="8">
    <source>
        <dbReference type="Proteomes" id="UP000822688"/>
    </source>
</evidence>
<keyword evidence="4" id="KW-0520">NAD</keyword>
<evidence type="ECO:0000259" key="6">
    <source>
        <dbReference type="PROSITE" id="PS50127"/>
    </source>
</evidence>
<dbReference type="Gene3D" id="3.90.228.10">
    <property type="match status" value="1"/>
</dbReference>
<proteinExistence type="predicted"/>
<dbReference type="EMBL" id="CM026433">
    <property type="protein sequence ID" value="KAG0555660.1"/>
    <property type="molecule type" value="Genomic_DNA"/>
</dbReference>
<feature type="domain" description="UBC core" evidence="6">
    <location>
        <begin position="878"/>
        <end position="1068"/>
    </location>
</feature>
<dbReference type="Proteomes" id="UP000822688">
    <property type="component" value="Chromosome 12"/>
</dbReference>
<dbReference type="InterPro" id="IPR000608">
    <property type="entry name" value="UBC"/>
</dbReference>
<dbReference type="SMART" id="SM00212">
    <property type="entry name" value="UBCc"/>
    <property type="match status" value="1"/>
</dbReference>
<evidence type="ECO:0000256" key="1">
    <source>
        <dbReference type="ARBA" id="ARBA00022676"/>
    </source>
</evidence>
<dbReference type="Gene3D" id="3.10.110.10">
    <property type="entry name" value="Ubiquitin Conjugating Enzyme"/>
    <property type="match status" value="1"/>
</dbReference>
<accession>A0A8T0G9A8</accession>
<evidence type="ECO:0000256" key="2">
    <source>
        <dbReference type="ARBA" id="ARBA00022679"/>
    </source>
</evidence>
<keyword evidence="3" id="KW-0548">Nucleotidyltransferase</keyword>
<sequence>MAKTEGEYREWANDKQTVLADLSVELDEATETHLQLLVNGGSKLQILIPSTYHSGLSGSTDSSEVFLVLTMGDVNGKVESSMLALNERLEQISVNKNALQRVLDLLLAALKKLHEHRGFKRSRHKFENEEAFVLERPAASDWEEDDEDDDDQTDSDGSEDNYQSDDEGDVNASCYDIAVGETRTCTTEFETRTRGYLHALAEDARKICEDFQRSSSRDMTNLLMWVRVVSKPMLLTIQLQFEVAGMIDERIAAGLGLTLEEPVSLSLEFSKNAWSESIFRSEKLLKYELVTASQSMLVSNLAPEKDPDDIDRFLEASGGDRHRSYGLEVLFPELTKKFFADLNQETLSDEVHLEGFEYDKINNNPFICLALFISCQLRRLPGWCLVCWKKLPFSVTRMRTCDDDLCLYRFEELGLGVSVLDEVKSNPALVDVDLSLAYCAVESSRDVFEPFPGFLLANQEIRPRSGWFSINQITTTSKAKDFGRSNKRFEILKHVLSAIPAIDDLKECANERALKRALTRAWYMHKYEGFLFAPHGGPVQDSRSQHQSSNYSQNVIDPADPELWKKEAKMAYDVTRFILMTNRLSLSLLSSENEVLKPGMFIDRHDYSLGDGMHIELTHYQFVVLHDTPEKEAHFTSRRDKNGSFFAFHGSPAENWYSILRNGLRSMSNTGYMSTGAAYGEGIYLATDLATSMGYARATSASWTKGKLKDGFQCVAICEVINGSPRANPRSSNILVVPRENERNVAIRYFLVLKPRVSMIIRDIRIEGRALSGNSNIDLLHHYQRLQQSQAAAQTLQRHTRMSARSTIFLRALAAEENHLNSKPAVTTQLPTSSTVAAPSGKNKTPSRQEVHHPKQGKSVASTGNSKKTSSGTNAGNLASRAVMQEFTNLVRAIEKSPPIASSIEKGEPAAVLSGTTVNIPDEDSNLSLWRISLHPYLLKESTNLYNDFKELKRLRNAAEDIPVELEVKFPTTFPFEPPFVRVLSPRFKMHSGHVTVGGSICMELLTASGWSPACNFESLLVQVVMAFVEGEGRLDLKVSVHGKHEYQESEAREAFQRAARAHGWRTT</sequence>
<feature type="compositionally biased region" description="Low complexity" evidence="5">
    <location>
        <begin position="862"/>
        <end position="874"/>
    </location>
</feature>
<protein>
    <recommendedName>
        <fullName evidence="6">UBC core domain-containing protein</fullName>
    </recommendedName>
</protein>
<keyword evidence="8" id="KW-1185">Reference proteome</keyword>
<dbReference type="SUPFAM" id="SSF54495">
    <property type="entry name" value="UBC-like"/>
    <property type="match status" value="1"/>
</dbReference>
<feature type="region of interest" description="Disordered" evidence="5">
    <location>
        <begin position="821"/>
        <end position="879"/>
    </location>
</feature>
<dbReference type="Pfam" id="PF00644">
    <property type="entry name" value="PARP"/>
    <property type="match status" value="1"/>
</dbReference>
<feature type="compositionally biased region" description="Acidic residues" evidence="5">
    <location>
        <begin position="141"/>
        <end position="169"/>
    </location>
</feature>
<keyword evidence="1" id="KW-0328">Glycosyltransferase</keyword>
<feature type="region of interest" description="Disordered" evidence="5">
    <location>
        <begin position="137"/>
        <end position="170"/>
    </location>
</feature>
<keyword evidence="2" id="KW-0808">Transferase</keyword>
<evidence type="ECO:0000256" key="5">
    <source>
        <dbReference type="SAM" id="MobiDB-lite"/>
    </source>
</evidence>
<comment type="caution">
    <text evidence="7">The sequence shown here is derived from an EMBL/GenBank/DDBJ whole genome shotgun (WGS) entry which is preliminary data.</text>
</comment>
<evidence type="ECO:0000256" key="4">
    <source>
        <dbReference type="ARBA" id="ARBA00023027"/>
    </source>
</evidence>
<dbReference type="GO" id="GO:0016779">
    <property type="term" value="F:nucleotidyltransferase activity"/>
    <property type="evidence" value="ECO:0007669"/>
    <property type="project" value="UniProtKB-KW"/>
</dbReference>
<reference evidence="7" key="1">
    <citation type="submission" date="2020-06" db="EMBL/GenBank/DDBJ databases">
        <title>WGS assembly of Ceratodon purpureus strain R40.</title>
        <authorList>
            <person name="Carey S.B."/>
            <person name="Jenkins J."/>
            <person name="Shu S."/>
            <person name="Lovell J.T."/>
            <person name="Sreedasyam A."/>
            <person name="Maumus F."/>
            <person name="Tiley G.P."/>
            <person name="Fernandez-Pozo N."/>
            <person name="Barry K."/>
            <person name="Chen C."/>
            <person name="Wang M."/>
            <person name="Lipzen A."/>
            <person name="Daum C."/>
            <person name="Saski C.A."/>
            <person name="Payton A.C."/>
            <person name="Mcbreen J.C."/>
            <person name="Conrad R.E."/>
            <person name="Kollar L.M."/>
            <person name="Olsson S."/>
            <person name="Huttunen S."/>
            <person name="Landis J.B."/>
            <person name="Wickett N.J."/>
            <person name="Johnson M.G."/>
            <person name="Rensing S.A."/>
            <person name="Grimwood J."/>
            <person name="Schmutz J."/>
            <person name="Mcdaniel S.F."/>
        </authorList>
    </citation>
    <scope>NUCLEOTIDE SEQUENCE</scope>
    <source>
        <strain evidence="7">R40</strain>
    </source>
</reference>
<dbReference type="Pfam" id="PF00179">
    <property type="entry name" value="UQ_con"/>
    <property type="match status" value="1"/>
</dbReference>
<dbReference type="InterPro" id="IPR012317">
    <property type="entry name" value="Poly(ADP-ribose)pol_cat_dom"/>
</dbReference>
<dbReference type="OrthoDB" id="1907151at2759"/>
<dbReference type="InterPro" id="IPR016135">
    <property type="entry name" value="UBQ-conjugating_enzyme/RWD"/>
</dbReference>
<dbReference type="InterPro" id="IPR051838">
    <property type="entry name" value="ARTD_PARP"/>
</dbReference>
<organism evidence="7 8">
    <name type="scientific">Ceratodon purpureus</name>
    <name type="common">Fire moss</name>
    <name type="synonym">Dicranum purpureum</name>
    <dbReference type="NCBI Taxonomy" id="3225"/>
    <lineage>
        <taxon>Eukaryota</taxon>
        <taxon>Viridiplantae</taxon>
        <taxon>Streptophyta</taxon>
        <taxon>Embryophyta</taxon>
        <taxon>Bryophyta</taxon>
        <taxon>Bryophytina</taxon>
        <taxon>Bryopsida</taxon>
        <taxon>Dicranidae</taxon>
        <taxon>Pseudoditrichales</taxon>
        <taxon>Ditrichaceae</taxon>
        <taxon>Ceratodon</taxon>
    </lineage>
</organism>
<dbReference type="SUPFAM" id="SSF56399">
    <property type="entry name" value="ADP-ribosylation"/>
    <property type="match status" value="1"/>
</dbReference>
<evidence type="ECO:0000313" key="7">
    <source>
        <dbReference type="EMBL" id="KAG0555660.1"/>
    </source>
</evidence>
<evidence type="ECO:0000256" key="3">
    <source>
        <dbReference type="ARBA" id="ARBA00022695"/>
    </source>
</evidence>